<reference evidence="10 11" key="1">
    <citation type="submission" date="2015-07" db="EMBL/GenBank/DDBJ databases">
        <authorList>
            <person name="Kim K.M."/>
        </authorList>
    </citation>
    <scope>NUCLEOTIDE SEQUENCE [LARGE SCALE GENOMIC DNA]</scope>
    <source>
        <strain evidence="10 11">KCTC 12363</strain>
    </source>
</reference>
<evidence type="ECO:0000256" key="7">
    <source>
        <dbReference type="ARBA" id="ARBA00023237"/>
    </source>
</evidence>
<evidence type="ECO:0000256" key="3">
    <source>
        <dbReference type="ARBA" id="ARBA00022448"/>
    </source>
</evidence>
<evidence type="ECO:0000256" key="9">
    <source>
        <dbReference type="SAM" id="SignalP"/>
    </source>
</evidence>
<dbReference type="STRING" id="320787.CA2015_2706"/>
<keyword evidence="3" id="KW-0813">Transport</keyword>
<keyword evidence="6" id="KW-0472">Membrane</keyword>
<feature type="coiled-coil region" evidence="8">
    <location>
        <begin position="175"/>
        <end position="202"/>
    </location>
</feature>
<dbReference type="OrthoDB" id="1680428at2"/>
<evidence type="ECO:0000256" key="6">
    <source>
        <dbReference type="ARBA" id="ARBA00023136"/>
    </source>
</evidence>
<dbReference type="GO" id="GO:0015288">
    <property type="term" value="F:porin activity"/>
    <property type="evidence" value="ECO:0007669"/>
    <property type="project" value="TreeGrafter"/>
</dbReference>
<proteinExistence type="inferred from homology"/>
<evidence type="ECO:0000256" key="1">
    <source>
        <dbReference type="ARBA" id="ARBA00004442"/>
    </source>
</evidence>
<dbReference type="SUPFAM" id="SSF56954">
    <property type="entry name" value="Outer membrane efflux proteins (OEP)"/>
    <property type="match status" value="1"/>
</dbReference>
<dbReference type="InterPro" id="IPR003423">
    <property type="entry name" value="OMP_efflux"/>
</dbReference>
<accession>A0A0H4PCE6</accession>
<dbReference type="PANTHER" id="PTHR30026">
    <property type="entry name" value="OUTER MEMBRANE PROTEIN TOLC"/>
    <property type="match status" value="1"/>
</dbReference>
<keyword evidence="8" id="KW-0175">Coiled coil</keyword>
<evidence type="ECO:0000256" key="5">
    <source>
        <dbReference type="ARBA" id="ARBA00022692"/>
    </source>
</evidence>
<dbReference type="KEGG" id="camu:CA2015_2706"/>
<dbReference type="GO" id="GO:0009279">
    <property type="term" value="C:cell outer membrane"/>
    <property type="evidence" value="ECO:0007669"/>
    <property type="project" value="UniProtKB-SubCell"/>
</dbReference>
<dbReference type="RefSeq" id="WP_048642376.1">
    <property type="nucleotide sequence ID" value="NZ_CP012040.1"/>
</dbReference>
<protein>
    <submittedName>
        <fullName evidence="10">Heavy metal RND efflux outer membrane protein, CzcC family</fullName>
    </submittedName>
</protein>
<dbReference type="GO" id="GO:0015562">
    <property type="term" value="F:efflux transmembrane transporter activity"/>
    <property type="evidence" value="ECO:0007669"/>
    <property type="project" value="InterPro"/>
</dbReference>
<keyword evidence="7" id="KW-0998">Cell outer membrane</keyword>
<evidence type="ECO:0000256" key="8">
    <source>
        <dbReference type="SAM" id="Coils"/>
    </source>
</evidence>
<feature type="signal peptide" evidence="9">
    <location>
        <begin position="1"/>
        <end position="20"/>
    </location>
</feature>
<keyword evidence="4" id="KW-1134">Transmembrane beta strand</keyword>
<dbReference type="PATRIC" id="fig|320787.5.peg.2961"/>
<dbReference type="Gene3D" id="1.20.1600.10">
    <property type="entry name" value="Outer membrane efflux proteins (OEP)"/>
    <property type="match status" value="1"/>
</dbReference>
<dbReference type="PANTHER" id="PTHR30026:SF20">
    <property type="entry name" value="OUTER MEMBRANE PROTEIN TOLC"/>
    <property type="match status" value="1"/>
</dbReference>
<evidence type="ECO:0000256" key="2">
    <source>
        <dbReference type="ARBA" id="ARBA00007613"/>
    </source>
</evidence>
<keyword evidence="5" id="KW-0812">Transmembrane</keyword>
<dbReference type="Pfam" id="PF02321">
    <property type="entry name" value="OEP"/>
    <property type="match status" value="1"/>
</dbReference>
<comment type="similarity">
    <text evidence="2">Belongs to the outer membrane factor (OMF) (TC 1.B.17) family.</text>
</comment>
<evidence type="ECO:0000313" key="10">
    <source>
        <dbReference type="EMBL" id="AKP52116.1"/>
    </source>
</evidence>
<evidence type="ECO:0000256" key="4">
    <source>
        <dbReference type="ARBA" id="ARBA00022452"/>
    </source>
</evidence>
<keyword evidence="9" id="KW-0732">Signal</keyword>
<feature type="chain" id="PRO_5005207974" evidence="9">
    <location>
        <begin position="21"/>
        <end position="409"/>
    </location>
</feature>
<evidence type="ECO:0000313" key="11">
    <source>
        <dbReference type="Proteomes" id="UP000036520"/>
    </source>
</evidence>
<gene>
    <name evidence="10" type="ORF">CA2015_2706</name>
</gene>
<dbReference type="GO" id="GO:1990281">
    <property type="term" value="C:efflux pump complex"/>
    <property type="evidence" value="ECO:0007669"/>
    <property type="project" value="TreeGrafter"/>
</dbReference>
<name>A0A0H4PCE6_9BACT</name>
<dbReference type="Proteomes" id="UP000036520">
    <property type="component" value="Chromosome"/>
</dbReference>
<keyword evidence="11" id="KW-1185">Reference proteome</keyword>
<comment type="subcellular location">
    <subcellularLocation>
        <location evidence="1">Cell outer membrane</location>
    </subcellularLocation>
</comment>
<dbReference type="InterPro" id="IPR051906">
    <property type="entry name" value="TolC-like"/>
</dbReference>
<dbReference type="AlphaFoldDB" id="A0A0H4PCE6"/>
<sequence>MKFTVLSITLILILSFSGQGQTLEDYFVMAAENNPGLKGKYKAFEAALQKIPQAKSLADPNLSFGYFISPVQTKLGPQRMRFSLTQMFPWFGTLRIQGDVATILAEVKYKEFLDARNSLYNQVSAVYYPLLETNELIEIENENLQILKTYKSIATSTFENGKGSLTDALRVDIMNTSAETNLEVLNQKIKSANARLNSLLGRDYDSPIEITERLTVPDSPYQASIDSIQHNPLLESLDLKIQAGELKHKLAIKQGLPNLGAGVDYVMVDKLNDMALVDNGKNVLMPTVTMSIPIFRKKYDAAKKEALLLTEAYQAKKQDVSNNLYGSFYRFKVEMDIQLDLISSFDKQIQTSKQTLELLYSSYANSGEDFEEVLRLQQQLLEYRKMKIKASVAYYAADAQLNYLTAKSY</sequence>
<organism evidence="10 11">
    <name type="scientific">Cyclobacterium amurskyense</name>
    <dbReference type="NCBI Taxonomy" id="320787"/>
    <lineage>
        <taxon>Bacteria</taxon>
        <taxon>Pseudomonadati</taxon>
        <taxon>Bacteroidota</taxon>
        <taxon>Cytophagia</taxon>
        <taxon>Cytophagales</taxon>
        <taxon>Cyclobacteriaceae</taxon>
        <taxon>Cyclobacterium</taxon>
    </lineage>
</organism>
<dbReference type="EMBL" id="CP012040">
    <property type="protein sequence ID" value="AKP52116.1"/>
    <property type="molecule type" value="Genomic_DNA"/>
</dbReference>